<dbReference type="InterPro" id="IPR025883">
    <property type="entry name" value="Cadherin-like_domain"/>
</dbReference>
<dbReference type="OrthoDB" id="2067390at2"/>
<evidence type="ECO:0000256" key="1">
    <source>
        <dbReference type="SAM" id="MobiDB-lite"/>
    </source>
</evidence>
<feature type="chain" id="PRO_5002968446" description="Cadherin-like beta-sandwich-like domain-containing protein" evidence="3">
    <location>
        <begin position="29"/>
        <end position="349"/>
    </location>
</feature>
<keyword evidence="2" id="KW-0812">Transmembrane</keyword>
<name>C6LHA9_9FIRM</name>
<feature type="compositionally biased region" description="Low complexity" evidence="1">
    <location>
        <begin position="123"/>
        <end position="155"/>
    </location>
</feature>
<evidence type="ECO:0000313" key="6">
    <source>
        <dbReference type="Proteomes" id="UP000005561"/>
    </source>
</evidence>
<reference evidence="5" key="1">
    <citation type="submission" date="2009-07" db="EMBL/GenBank/DDBJ databases">
        <authorList>
            <person name="Weinstock G."/>
            <person name="Sodergren E."/>
            <person name="Clifton S."/>
            <person name="Fulton L."/>
            <person name="Fulton B."/>
            <person name="Courtney L."/>
            <person name="Fronick C."/>
            <person name="Harrison M."/>
            <person name="Strong C."/>
            <person name="Farmer C."/>
            <person name="Delahaunty K."/>
            <person name="Markovic C."/>
            <person name="Hall O."/>
            <person name="Minx P."/>
            <person name="Tomlinson C."/>
            <person name="Mitreva M."/>
            <person name="Nelson J."/>
            <person name="Hou S."/>
            <person name="Wollam A."/>
            <person name="Pepin K.H."/>
            <person name="Johnson M."/>
            <person name="Bhonagiri V."/>
            <person name="Nash W.E."/>
            <person name="Warren W."/>
            <person name="Chinwalla A."/>
            <person name="Mardis E.R."/>
            <person name="Wilson R.K."/>
        </authorList>
    </citation>
    <scope>NUCLEOTIDE SEQUENCE [LARGE SCALE GENOMIC DNA]</scope>
    <source>
        <strain evidence="5">DSM 14469</strain>
    </source>
</reference>
<feature type="region of interest" description="Disordered" evidence="1">
    <location>
        <begin position="120"/>
        <end position="155"/>
    </location>
</feature>
<evidence type="ECO:0000256" key="3">
    <source>
        <dbReference type="SAM" id="SignalP"/>
    </source>
</evidence>
<dbReference type="Pfam" id="PF12733">
    <property type="entry name" value="Cadherin-like"/>
    <property type="match status" value="1"/>
</dbReference>
<feature type="transmembrane region" description="Helical" evidence="2">
    <location>
        <begin position="182"/>
        <end position="202"/>
    </location>
</feature>
<protein>
    <recommendedName>
        <fullName evidence="4">Cadherin-like beta-sandwich-like domain-containing protein</fullName>
    </recommendedName>
</protein>
<dbReference type="STRING" id="168384.SAMN05660368_00748"/>
<organism evidence="5 6">
    <name type="scientific">Marvinbryantia formatexigens DSM 14469</name>
    <dbReference type="NCBI Taxonomy" id="478749"/>
    <lineage>
        <taxon>Bacteria</taxon>
        <taxon>Bacillati</taxon>
        <taxon>Bacillota</taxon>
        <taxon>Clostridia</taxon>
        <taxon>Lachnospirales</taxon>
        <taxon>Lachnospiraceae</taxon>
        <taxon>Marvinbryantia</taxon>
    </lineage>
</organism>
<keyword evidence="3" id="KW-0732">Signal</keyword>
<accession>C6LHA9</accession>
<comment type="caution">
    <text evidence="5">The sequence shown here is derived from an EMBL/GenBank/DDBJ whole genome shotgun (WGS) entry which is preliminary data.</text>
</comment>
<keyword evidence="2" id="KW-0472">Membrane</keyword>
<feature type="compositionally biased region" description="Low complexity" evidence="1">
    <location>
        <begin position="307"/>
        <end position="318"/>
    </location>
</feature>
<dbReference type="RefSeq" id="WP_006862805.1">
    <property type="nucleotide sequence ID" value="NZ_ACCL02000014.1"/>
</dbReference>
<dbReference type="AlphaFoldDB" id="C6LHA9"/>
<proteinExistence type="predicted"/>
<feature type="domain" description="Cadherin-like beta-sandwich-like" evidence="4">
    <location>
        <begin position="38"/>
        <end position="120"/>
    </location>
</feature>
<keyword evidence="6" id="KW-1185">Reference proteome</keyword>
<gene>
    <name evidence="5" type="ORF">BRYFOR_08019</name>
</gene>
<evidence type="ECO:0000259" key="4">
    <source>
        <dbReference type="Pfam" id="PF12733"/>
    </source>
</evidence>
<feature type="compositionally biased region" description="Acidic residues" evidence="1">
    <location>
        <begin position="338"/>
        <end position="349"/>
    </location>
</feature>
<dbReference type="EMBL" id="ACCL02000014">
    <property type="protein sequence ID" value="EET59896.1"/>
    <property type="molecule type" value="Genomic_DNA"/>
</dbReference>
<feature type="signal peptide" evidence="3">
    <location>
        <begin position="1"/>
        <end position="28"/>
    </location>
</feature>
<keyword evidence="2" id="KW-1133">Transmembrane helix</keyword>
<dbReference type="Proteomes" id="UP000005561">
    <property type="component" value="Unassembled WGS sequence"/>
</dbReference>
<evidence type="ECO:0000313" key="5">
    <source>
        <dbReference type="EMBL" id="EET59896.1"/>
    </source>
</evidence>
<feature type="region of interest" description="Disordered" evidence="1">
    <location>
        <begin position="284"/>
        <end position="349"/>
    </location>
</feature>
<evidence type="ECO:0000256" key="2">
    <source>
        <dbReference type="SAM" id="Phobius"/>
    </source>
</evidence>
<sequence length="349" mass="38277">MKTRKRTFHCAVSIIVAALWLMCMTASASSGDNSLYSLGLENASSCSPEFVYSTWEYNVTVPAGTTELLLDPVTSDATARITDISGTQIGEDGTTTVYITVEAANGARVSYTLYVTTEEGEAQTETQATESQEAQQASEEAQRQSEQAASEAAQRQIEYEQAKNQVTTLTNENEDLTNRIDLLMKIMYGLVGFAVLLLFFLINQSLRNKDLKEDLKEARGQAEDSREFTRKEQNMQQTYYYNPQQNMPNGMDSARKAPERTYTAQPVADASASVRETFGNASQVLHAQPGPGQVNAPVQKQEEAAKPETPAAPQSAAPRRAEDAQGTEEPVMVQGQSDEPDVNVEMIDL</sequence>